<dbReference type="SUPFAM" id="SSF50156">
    <property type="entry name" value="PDZ domain-like"/>
    <property type="match status" value="1"/>
</dbReference>
<gene>
    <name evidence="4" type="ORF">EJ997_06765</name>
</gene>
<keyword evidence="2" id="KW-0472">Membrane</keyword>
<keyword evidence="1" id="KW-0378">Hydrolase</keyword>
<dbReference type="EC" id="3.4.21.53" evidence="1"/>
<feature type="domain" description="Lon proteolytic" evidence="3">
    <location>
        <begin position="255"/>
        <end position="354"/>
    </location>
</feature>
<dbReference type="InterPro" id="IPR027065">
    <property type="entry name" value="Lon_Prtase"/>
</dbReference>
<comment type="catalytic activity">
    <reaction evidence="1">
        <text>Hydrolysis of proteins in presence of ATP.</text>
        <dbReference type="EC" id="3.4.21.53"/>
    </reaction>
</comment>
<dbReference type="InterPro" id="IPR008269">
    <property type="entry name" value="Lon_proteolytic"/>
</dbReference>
<keyword evidence="1" id="KW-0720">Serine protease</keyword>
<dbReference type="GO" id="GO:0004176">
    <property type="term" value="F:ATP-dependent peptidase activity"/>
    <property type="evidence" value="ECO:0007669"/>
    <property type="project" value="UniProtKB-UniRule"/>
</dbReference>
<dbReference type="EMBL" id="CP034593">
    <property type="protein sequence ID" value="AZQ77076.1"/>
    <property type="molecule type" value="Genomic_DNA"/>
</dbReference>
<reference evidence="4 5" key="1">
    <citation type="submission" date="2018-12" db="EMBL/GenBank/DDBJ databases">
        <title>Complete genome sequence of Flaviflexus sp. H23T48.</title>
        <authorList>
            <person name="Bae J.-W."/>
            <person name="Lee J.-Y."/>
        </authorList>
    </citation>
    <scope>NUCLEOTIDE SEQUENCE [LARGE SCALE GENOMIC DNA]</scope>
    <source>
        <strain evidence="4 5">H23T48</strain>
    </source>
</reference>
<keyword evidence="5" id="KW-1185">Reference proteome</keyword>
<proteinExistence type="inferred from homology"/>
<dbReference type="RefSeq" id="WP_126703881.1">
    <property type="nucleotide sequence ID" value="NZ_CP034593.1"/>
</dbReference>
<dbReference type="Gene3D" id="2.30.42.10">
    <property type="match status" value="1"/>
</dbReference>
<evidence type="ECO:0000256" key="2">
    <source>
        <dbReference type="SAM" id="Phobius"/>
    </source>
</evidence>
<dbReference type="GO" id="GO:0005524">
    <property type="term" value="F:ATP binding"/>
    <property type="evidence" value="ECO:0007669"/>
    <property type="project" value="InterPro"/>
</dbReference>
<keyword evidence="2" id="KW-0812">Transmembrane</keyword>
<dbReference type="GO" id="GO:0030163">
    <property type="term" value="P:protein catabolic process"/>
    <property type="evidence" value="ECO:0007669"/>
    <property type="project" value="InterPro"/>
</dbReference>
<evidence type="ECO:0000313" key="5">
    <source>
        <dbReference type="Proteomes" id="UP000280344"/>
    </source>
</evidence>
<dbReference type="InterPro" id="IPR014721">
    <property type="entry name" value="Ribsml_uS5_D2-typ_fold_subgr"/>
</dbReference>
<evidence type="ECO:0000256" key="1">
    <source>
        <dbReference type="PROSITE-ProRule" id="PRU01122"/>
    </source>
</evidence>
<dbReference type="InterPro" id="IPR036034">
    <property type="entry name" value="PDZ_sf"/>
</dbReference>
<evidence type="ECO:0000259" key="3">
    <source>
        <dbReference type="PROSITE" id="PS51786"/>
    </source>
</evidence>
<dbReference type="GO" id="GO:0006508">
    <property type="term" value="P:proteolysis"/>
    <property type="evidence" value="ECO:0007669"/>
    <property type="project" value="UniProtKB-KW"/>
</dbReference>
<keyword evidence="2" id="KW-1133">Transmembrane helix</keyword>
<dbReference type="Pfam" id="PF05362">
    <property type="entry name" value="Lon_C"/>
    <property type="match status" value="1"/>
</dbReference>
<dbReference type="Proteomes" id="UP000280344">
    <property type="component" value="Chromosome"/>
</dbReference>
<feature type="active site" evidence="1">
    <location>
        <position position="261"/>
    </location>
</feature>
<dbReference type="Gene3D" id="3.30.230.10">
    <property type="match status" value="1"/>
</dbReference>
<organism evidence="4 5">
    <name type="scientific">Flaviflexus ciconiae</name>
    <dbReference type="NCBI Taxonomy" id="2496867"/>
    <lineage>
        <taxon>Bacteria</taxon>
        <taxon>Bacillati</taxon>
        <taxon>Actinomycetota</taxon>
        <taxon>Actinomycetes</taxon>
        <taxon>Actinomycetales</taxon>
        <taxon>Actinomycetaceae</taxon>
        <taxon>Flaviflexus</taxon>
    </lineage>
</organism>
<sequence length="367" mass="38017">MPYRDDSLAPTPPRILLGGVAAIGFGALLTWQAFMPTTYLYQAPGPALSVTELEGSPVIVLTNTDAPTYPSETDLHLTTVSTFGNPEESVLGAAALEAYLDNDKNLIPVRALYSEEITTEEVRASSAAMMANSQIDAVLAGYGLAGIEIPVTLTMVYVAEGSNAEGLIEENDVLVSLQAPGEDAYLPSTFPQLREYLAGIEPGTELEVTVERGGAERVVSFETIAPTDGSEGSLLGVGVVTEPQEGSPGANISLENIGGPSAGQMFALEIYDQLTEGSLGGDNVIAGTGTVDSLGDIGPIGGIEHKLIGARNAGATYFLAPVENCDEVIGNEVDGMQIIAVDTLDDSVEALDAIKAGDTGHLPTCEG</sequence>
<protein>
    <recommendedName>
        <fullName evidence="1">endopeptidase La</fullName>
        <ecNumber evidence="1">3.4.21.53</ecNumber>
    </recommendedName>
</protein>
<dbReference type="AlphaFoldDB" id="A0A3Q9G6Y2"/>
<dbReference type="PANTHER" id="PTHR10046">
    <property type="entry name" value="ATP DEPENDENT LON PROTEASE FAMILY MEMBER"/>
    <property type="match status" value="1"/>
</dbReference>
<dbReference type="GO" id="GO:0004252">
    <property type="term" value="F:serine-type endopeptidase activity"/>
    <property type="evidence" value="ECO:0007669"/>
    <property type="project" value="UniProtKB-UniRule"/>
</dbReference>
<evidence type="ECO:0000313" key="4">
    <source>
        <dbReference type="EMBL" id="AZQ77076.1"/>
    </source>
</evidence>
<feature type="active site" evidence="1">
    <location>
        <position position="306"/>
    </location>
</feature>
<keyword evidence="1" id="KW-0645">Protease</keyword>
<dbReference type="PROSITE" id="PS51786">
    <property type="entry name" value="LON_PROTEOLYTIC"/>
    <property type="match status" value="1"/>
</dbReference>
<dbReference type="OrthoDB" id="2356897at2"/>
<dbReference type="SUPFAM" id="SSF54211">
    <property type="entry name" value="Ribosomal protein S5 domain 2-like"/>
    <property type="match status" value="1"/>
</dbReference>
<accession>A0A3Q9G6Y2</accession>
<feature type="transmembrane region" description="Helical" evidence="2">
    <location>
        <begin position="15"/>
        <end position="34"/>
    </location>
</feature>
<comment type="similarity">
    <text evidence="1">Belongs to the peptidase S16 family.</text>
</comment>
<name>A0A3Q9G6Y2_9ACTO</name>
<dbReference type="KEGG" id="flh:EJ997_06765"/>
<dbReference type="InterPro" id="IPR020568">
    <property type="entry name" value="Ribosomal_Su5_D2-typ_SF"/>
</dbReference>